<dbReference type="SUPFAM" id="SSF52172">
    <property type="entry name" value="CheY-like"/>
    <property type="match status" value="1"/>
</dbReference>
<dbReference type="SMART" id="SM00862">
    <property type="entry name" value="Trans_reg_C"/>
    <property type="match status" value="1"/>
</dbReference>
<accession>A0A094L1G7</accession>
<dbReference type="Gene3D" id="3.40.50.2300">
    <property type="match status" value="1"/>
</dbReference>
<evidence type="ECO:0000259" key="8">
    <source>
        <dbReference type="PROSITE" id="PS50110"/>
    </source>
</evidence>
<evidence type="ECO:0000256" key="1">
    <source>
        <dbReference type="ARBA" id="ARBA00022553"/>
    </source>
</evidence>
<dbReference type="Pfam" id="PF00486">
    <property type="entry name" value="Trans_reg_C"/>
    <property type="match status" value="1"/>
</dbReference>
<protein>
    <recommendedName>
        <fullName evidence="12">Transcriptional regulator</fullName>
    </recommendedName>
</protein>
<dbReference type="GO" id="GO:0032993">
    <property type="term" value="C:protein-DNA complex"/>
    <property type="evidence" value="ECO:0007669"/>
    <property type="project" value="TreeGrafter"/>
</dbReference>
<evidence type="ECO:0000256" key="7">
    <source>
        <dbReference type="PROSITE-ProRule" id="PRU01091"/>
    </source>
</evidence>
<dbReference type="OrthoDB" id="9802426at2"/>
<evidence type="ECO:0008006" key="12">
    <source>
        <dbReference type="Google" id="ProtNLM"/>
    </source>
</evidence>
<dbReference type="PANTHER" id="PTHR48111">
    <property type="entry name" value="REGULATOR OF RPOS"/>
    <property type="match status" value="1"/>
</dbReference>
<dbReference type="GO" id="GO:0006355">
    <property type="term" value="P:regulation of DNA-templated transcription"/>
    <property type="evidence" value="ECO:0007669"/>
    <property type="project" value="InterPro"/>
</dbReference>
<keyword evidence="1 6" id="KW-0597">Phosphoprotein</keyword>
<proteinExistence type="predicted"/>
<dbReference type="Pfam" id="PF00072">
    <property type="entry name" value="Response_reg"/>
    <property type="match status" value="1"/>
</dbReference>
<name>A0A094L1G7_9GAMM</name>
<dbReference type="GO" id="GO:0000976">
    <property type="term" value="F:transcription cis-regulatory region binding"/>
    <property type="evidence" value="ECO:0007669"/>
    <property type="project" value="TreeGrafter"/>
</dbReference>
<keyword evidence="3" id="KW-0805">Transcription regulation</keyword>
<feature type="domain" description="OmpR/PhoB-type" evidence="9">
    <location>
        <begin position="126"/>
        <end position="224"/>
    </location>
</feature>
<dbReference type="InterPro" id="IPR036388">
    <property type="entry name" value="WH-like_DNA-bd_sf"/>
</dbReference>
<dbReference type="eggNOG" id="COG0745">
    <property type="taxonomic scope" value="Bacteria"/>
</dbReference>
<organism evidence="10 11">
    <name type="scientific">Pseudidiomarina atlantica</name>
    <dbReference type="NCBI Taxonomy" id="1517416"/>
    <lineage>
        <taxon>Bacteria</taxon>
        <taxon>Pseudomonadati</taxon>
        <taxon>Pseudomonadota</taxon>
        <taxon>Gammaproteobacteria</taxon>
        <taxon>Alteromonadales</taxon>
        <taxon>Idiomarinaceae</taxon>
        <taxon>Pseudidiomarina</taxon>
    </lineage>
</organism>
<evidence type="ECO:0000256" key="4">
    <source>
        <dbReference type="ARBA" id="ARBA00023125"/>
    </source>
</evidence>
<sequence>MLVLLADDERPVLSFLERGLRAEGFNCATTAALHEVVPLAQQLQPDVIVLDRMFADEDSTALLALLKQRAPNSAVLLLSALSEVEERVKGLRLGADDYLAKPFDFEELLARIEVLARRAQAQPQADDAQQWCDVTLDKSQRQARVNDMPLRLTKLEFELLSYLLSVAGKVVSREQILSRVWNTHKDPLTNIVDVYISRLRSKLTAAQSQVQIVTLRGSGYRLCAVD</sequence>
<keyword evidence="11" id="KW-1185">Reference proteome</keyword>
<evidence type="ECO:0000313" key="10">
    <source>
        <dbReference type="EMBL" id="KFZ28468.1"/>
    </source>
</evidence>
<dbReference type="InterPro" id="IPR039420">
    <property type="entry name" value="WalR-like"/>
</dbReference>
<feature type="domain" description="Response regulatory" evidence="8">
    <location>
        <begin position="2"/>
        <end position="116"/>
    </location>
</feature>
<dbReference type="PANTHER" id="PTHR48111:SF1">
    <property type="entry name" value="TWO-COMPONENT RESPONSE REGULATOR ORR33"/>
    <property type="match status" value="1"/>
</dbReference>
<keyword evidence="4 7" id="KW-0238">DNA-binding</keyword>
<keyword evidence="2" id="KW-0902">Two-component regulatory system</keyword>
<evidence type="ECO:0000256" key="3">
    <source>
        <dbReference type="ARBA" id="ARBA00023015"/>
    </source>
</evidence>
<dbReference type="GO" id="GO:0005829">
    <property type="term" value="C:cytosol"/>
    <property type="evidence" value="ECO:0007669"/>
    <property type="project" value="TreeGrafter"/>
</dbReference>
<dbReference type="InterPro" id="IPR001789">
    <property type="entry name" value="Sig_transdc_resp-reg_receiver"/>
</dbReference>
<feature type="modified residue" description="4-aspartylphosphate" evidence="6">
    <location>
        <position position="51"/>
    </location>
</feature>
<evidence type="ECO:0000259" key="9">
    <source>
        <dbReference type="PROSITE" id="PS51755"/>
    </source>
</evidence>
<dbReference type="Proteomes" id="UP000053718">
    <property type="component" value="Unassembled WGS sequence"/>
</dbReference>
<dbReference type="AlphaFoldDB" id="A0A094L1G7"/>
<dbReference type="PROSITE" id="PS50110">
    <property type="entry name" value="RESPONSE_REGULATORY"/>
    <property type="match status" value="1"/>
</dbReference>
<dbReference type="GO" id="GO:0000156">
    <property type="term" value="F:phosphorelay response regulator activity"/>
    <property type="evidence" value="ECO:0007669"/>
    <property type="project" value="TreeGrafter"/>
</dbReference>
<dbReference type="CDD" id="cd00383">
    <property type="entry name" value="trans_reg_C"/>
    <property type="match status" value="1"/>
</dbReference>
<feature type="DNA-binding region" description="OmpR/PhoB-type" evidence="7">
    <location>
        <begin position="126"/>
        <end position="224"/>
    </location>
</feature>
<keyword evidence="5" id="KW-0804">Transcription</keyword>
<reference evidence="10 11" key="1">
    <citation type="submission" date="2014-06" db="EMBL/GenBank/DDBJ databases">
        <title>Draft genome sequence of Idiomarina sp. MCCC 1A10513.</title>
        <authorList>
            <person name="Du J."/>
            <person name="Lai Q."/>
            <person name="Shao Z."/>
        </authorList>
    </citation>
    <scope>NUCLEOTIDE SEQUENCE [LARGE SCALE GENOMIC DNA]</scope>
    <source>
        <strain evidence="10 11">MCCC 1A10513</strain>
    </source>
</reference>
<dbReference type="Gene3D" id="6.10.250.690">
    <property type="match status" value="1"/>
</dbReference>
<evidence type="ECO:0000256" key="5">
    <source>
        <dbReference type="ARBA" id="ARBA00023163"/>
    </source>
</evidence>
<dbReference type="EMBL" id="JPIN01000008">
    <property type="protein sequence ID" value="KFZ28468.1"/>
    <property type="molecule type" value="Genomic_DNA"/>
</dbReference>
<comment type="caution">
    <text evidence="10">The sequence shown here is derived from an EMBL/GenBank/DDBJ whole genome shotgun (WGS) entry which is preliminary data.</text>
</comment>
<dbReference type="PROSITE" id="PS51755">
    <property type="entry name" value="OMPR_PHOB"/>
    <property type="match status" value="1"/>
</dbReference>
<evidence type="ECO:0000256" key="2">
    <source>
        <dbReference type="ARBA" id="ARBA00023012"/>
    </source>
</evidence>
<gene>
    <name evidence="10" type="ORF">IDAT_09155</name>
</gene>
<dbReference type="InterPro" id="IPR011006">
    <property type="entry name" value="CheY-like_superfamily"/>
</dbReference>
<dbReference type="STRING" id="1517416.IDAT_09155"/>
<dbReference type="RefSeq" id="WP_034733000.1">
    <property type="nucleotide sequence ID" value="NZ_JPIN01000008.1"/>
</dbReference>
<evidence type="ECO:0000256" key="6">
    <source>
        <dbReference type="PROSITE-ProRule" id="PRU00169"/>
    </source>
</evidence>
<dbReference type="InterPro" id="IPR001867">
    <property type="entry name" value="OmpR/PhoB-type_DNA-bd"/>
</dbReference>
<dbReference type="Gene3D" id="1.10.10.10">
    <property type="entry name" value="Winged helix-like DNA-binding domain superfamily/Winged helix DNA-binding domain"/>
    <property type="match status" value="1"/>
</dbReference>
<dbReference type="SMART" id="SM00448">
    <property type="entry name" value="REC"/>
    <property type="match status" value="1"/>
</dbReference>
<evidence type="ECO:0000313" key="11">
    <source>
        <dbReference type="Proteomes" id="UP000053718"/>
    </source>
</evidence>